<organism evidence="3 4">
    <name type="scientific">Canariomyces notabilis</name>
    <dbReference type="NCBI Taxonomy" id="2074819"/>
    <lineage>
        <taxon>Eukaryota</taxon>
        <taxon>Fungi</taxon>
        <taxon>Dikarya</taxon>
        <taxon>Ascomycota</taxon>
        <taxon>Pezizomycotina</taxon>
        <taxon>Sordariomycetes</taxon>
        <taxon>Sordariomycetidae</taxon>
        <taxon>Sordariales</taxon>
        <taxon>Chaetomiaceae</taxon>
        <taxon>Canariomyces</taxon>
    </lineage>
</organism>
<dbReference type="AlphaFoldDB" id="A0AAN6TL50"/>
<evidence type="ECO:0000256" key="1">
    <source>
        <dbReference type="ARBA" id="ARBA00022737"/>
    </source>
</evidence>
<dbReference type="InterPro" id="IPR056884">
    <property type="entry name" value="NPHP3-like_N"/>
</dbReference>
<dbReference type="SUPFAM" id="SSF52540">
    <property type="entry name" value="P-loop containing nucleoside triphosphate hydrolases"/>
    <property type="match status" value="1"/>
</dbReference>
<evidence type="ECO:0000313" key="4">
    <source>
        <dbReference type="Proteomes" id="UP001302812"/>
    </source>
</evidence>
<sequence>MALNGAVSNVDRVYVSVLVYERLHGLLNPESSTLASILMMELKVVGKDICKVEFLMQFKALREDQPDPNILDMMPPSSWDFRPPKQKLNDASMSEAYEITSAIAFSPRQRTKHRGPDTVSWTTNGDAVFPLVKPAVLISRHTKEPFLVECRIRVERDRSGSSSQDRRKPELRILSFRVEPPPDTPAVAGALAPYPNNLEYIMQDLKKAGPVSASALVKLDNEGLRCLAMLSIPEQQLFNVSQLLKGELLESVQWLLKDTVYNDWLSGRGGQPESQLLWIHGRRGQGKSTLAAFVTQSLQQEPHGPAQQPAIFVAYYFHEQKVSRWPEMAEVLRTLIHRLILQLPDLIGHLLDVFKEPDVGSGLFSNPDKLWKVIQAIISDHRVQVAYFIVDTSGNCDELLIDLQRNLESLPVSPKAKWLLFSRDSPVAEAAFSTAFKIDLNAKGFDYANKRDAGATGPNKLSEVLQYSIYEPALSKMFQTAEDDIKKALKSILAVMAVACGPVSFHVLEILSDSVKKVANDRITKSTSSTTH</sequence>
<dbReference type="GeneID" id="89933688"/>
<gene>
    <name evidence="3" type="ORF">N656DRAFT_409994</name>
</gene>
<keyword evidence="4" id="KW-1185">Reference proteome</keyword>
<reference evidence="3" key="1">
    <citation type="journal article" date="2023" name="Mol. Phylogenet. Evol.">
        <title>Genome-scale phylogeny and comparative genomics of the fungal order Sordariales.</title>
        <authorList>
            <person name="Hensen N."/>
            <person name="Bonometti L."/>
            <person name="Westerberg I."/>
            <person name="Brannstrom I.O."/>
            <person name="Guillou S."/>
            <person name="Cros-Aarteil S."/>
            <person name="Calhoun S."/>
            <person name="Haridas S."/>
            <person name="Kuo A."/>
            <person name="Mondo S."/>
            <person name="Pangilinan J."/>
            <person name="Riley R."/>
            <person name="LaButti K."/>
            <person name="Andreopoulos B."/>
            <person name="Lipzen A."/>
            <person name="Chen C."/>
            <person name="Yan M."/>
            <person name="Daum C."/>
            <person name="Ng V."/>
            <person name="Clum A."/>
            <person name="Steindorff A."/>
            <person name="Ohm R.A."/>
            <person name="Martin F."/>
            <person name="Silar P."/>
            <person name="Natvig D.O."/>
            <person name="Lalanne C."/>
            <person name="Gautier V."/>
            <person name="Ament-Velasquez S.L."/>
            <person name="Kruys A."/>
            <person name="Hutchinson M.I."/>
            <person name="Powell A.J."/>
            <person name="Barry K."/>
            <person name="Miller A.N."/>
            <person name="Grigoriev I.V."/>
            <person name="Debuchy R."/>
            <person name="Gladieux P."/>
            <person name="Hiltunen Thoren M."/>
            <person name="Johannesson H."/>
        </authorList>
    </citation>
    <scope>NUCLEOTIDE SEQUENCE</scope>
    <source>
        <strain evidence="3">CBS 508.74</strain>
    </source>
</reference>
<comment type="caution">
    <text evidence="3">The sequence shown here is derived from an EMBL/GenBank/DDBJ whole genome shotgun (WGS) entry which is preliminary data.</text>
</comment>
<evidence type="ECO:0000313" key="3">
    <source>
        <dbReference type="EMBL" id="KAK4115960.1"/>
    </source>
</evidence>
<keyword evidence="1" id="KW-0677">Repeat</keyword>
<dbReference type="Pfam" id="PF24883">
    <property type="entry name" value="NPHP3_N"/>
    <property type="match status" value="1"/>
</dbReference>
<feature type="domain" description="Nephrocystin 3-like N-terminal" evidence="2">
    <location>
        <begin position="251"/>
        <end position="423"/>
    </location>
</feature>
<dbReference type="EMBL" id="MU853334">
    <property type="protein sequence ID" value="KAK4115960.1"/>
    <property type="molecule type" value="Genomic_DNA"/>
</dbReference>
<reference evidence="3" key="2">
    <citation type="submission" date="2023-05" db="EMBL/GenBank/DDBJ databases">
        <authorList>
            <consortium name="Lawrence Berkeley National Laboratory"/>
            <person name="Steindorff A."/>
            <person name="Hensen N."/>
            <person name="Bonometti L."/>
            <person name="Westerberg I."/>
            <person name="Brannstrom I.O."/>
            <person name="Guillou S."/>
            <person name="Cros-Aarteil S."/>
            <person name="Calhoun S."/>
            <person name="Haridas S."/>
            <person name="Kuo A."/>
            <person name="Mondo S."/>
            <person name="Pangilinan J."/>
            <person name="Riley R."/>
            <person name="Labutti K."/>
            <person name="Andreopoulos B."/>
            <person name="Lipzen A."/>
            <person name="Chen C."/>
            <person name="Yanf M."/>
            <person name="Daum C."/>
            <person name="Ng V."/>
            <person name="Clum A."/>
            <person name="Ohm R."/>
            <person name="Martin F."/>
            <person name="Silar P."/>
            <person name="Natvig D."/>
            <person name="Lalanne C."/>
            <person name="Gautier V."/>
            <person name="Ament-Velasquez S.L."/>
            <person name="Kruys A."/>
            <person name="Hutchinson M.I."/>
            <person name="Powell A.J."/>
            <person name="Barry K."/>
            <person name="Miller A.N."/>
            <person name="Grigoriev I.V."/>
            <person name="Debuchy R."/>
            <person name="Gladieux P."/>
            <person name="Thoren M.H."/>
            <person name="Johannesson H."/>
        </authorList>
    </citation>
    <scope>NUCLEOTIDE SEQUENCE</scope>
    <source>
        <strain evidence="3">CBS 508.74</strain>
    </source>
</reference>
<dbReference type="RefSeq" id="XP_064673530.1">
    <property type="nucleotide sequence ID" value="XM_064809564.1"/>
</dbReference>
<dbReference type="Proteomes" id="UP001302812">
    <property type="component" value="Unassembled WGS sequence"/>
</dbReference>
<dbReference type="InterPro" id="IPR027417">
    <property type="entry name" value="P-loop_NTPase"/>
</dbReference>
<protein>
    <recommendedName>
        <fullName evidence="2">Nephrocystin 3-like N-terminal domain-containing protein</fullName>
    </recommendedName>
</protein>
<name>A0AAN6TL50_9PEZI</name>
<accession>A0AAN6TL50</accession>
<evidence type="ECO:0000259" key="2">
    <source>
        <dbReference type="Pfam" id="PF24883"/>
    </source>
</evidence>
<dbReference type="PANTHER" id="PTHR10039">
    <property type="entry name" value="AMELOGENIN"/>
    <property type="match status" value="1"/>
</dbReference>
<proteinExistence type="predicted"/>